<evidence type="ECO:0000313" key="1">
    <source>
        <dbReference type="EMBL" id="KAF0756832.1"/>
    </source>
</evidence>
<organism evidence="1 2">
    <name type="scientific">Aphis craccivora</name>
    <name type="common">Cowpea aphid</name>
    <dbReference type="NCBI Taxonomy" id="307492"/>
    <lineage>
        <taxon>Eukaryota</taxon>
        <taxon>Metazoa</taxon>
        <taxon>Ecdysozoa</taxon>
        <taxon>Arthropoda</taxon>
        <taxon>Hexapoda</taxon>
        <taxon>Insecta</taxon>
        <taxon>Pterygota</taxon>
        <taxon>Neoptera</taxon>
        <taxon>Paraneoptera</taxon>
        <taxon>Hemiptera</taxon>
        <taxon>Sternorrhyncha</taxon>
        <taxon>Aphidomorpha</taxon>
        <taxon>Aphidoidea</taxon>
        <taxon>Aphididae</taxon>
        <taxon>Aphidini</taxon>
        <taxon>Aphis</taxon>
        <taxon>Aphis</taxon>
    </lineage>
</organism>
<dbReference type="OrthoDB" id="6605709at2759"/>
<evidence type="ECO:0000313" key="2">
    <source>
        <dbReference type="Proteomes" id="UP000478052"/>
    </source>
</evidence>
<dbReference type="AlphaFoldDB" id="A0A6G0YIS4"/>
<dbReference type="EMBL" id="VUJU01003747">
    <property type="protein sequence ID" value="KAF0756832.1"/>
    <property type="molecule type" value="Genomic_DNA"/>
</dbReference>
<gene>
    <name evidence="1" type="ORF">FWK35_00005273</name>
</gene>
<comment type="caution">
    <text evidence="1">The sequence shown here is derived from an EMBL/GenBank/DDBJ whole genome shotgun (WGS) entry which is preliminary data.</text>
</comment>
<proteinExistence type="predicted"/>
<accession>A0A6G0YIS4</accession>
<protein>
    <submittedName>
        <fullName evidence="1">Uncharacterized protein</fullName>
    </submittedName>
</protein>
<name>A0A6G0YIS4_APHCR</name>
<sequence length="212" mass="24283">MVLKYSLKWLDDWEARAGADVTDNQFLTKSTSEGLRVTLNSCIELIDYLIDKFRFKYVYLQYIQMESGANDNPTTPTFLQVYKLLSEYSIIKPPKYGNCSINIMDPGSNLIRLSDIKTLENLKNKLDTLIDDGTREFTDIIEHGYAHAQTQCVTCEQAFVTHLPPTNNVSAVEDCFMKNIKSSDVYNKTVDDLILHVLNTNMRYLPMQLSIT</sequence>
<keyword evidence="2" id="KW-1185">Reference proteome</keyword>
<dbReference type="Proteomes" id="UP000478052">
    <property type="component" value="Unassembled WGS sequence"/>
</dbReference>
<reference evidence="1 2" key="1">
    <citation type="submission" date="2019-08" db="EMBL/GenBank/DDBJ databases">
        <title>Whole genome of Aphis craccivora.</title>
        <authorList>
            <person name="Voronova N.V."/>
            <person name="Shulinski R.S."/>
            <person name="Bandarenka Y.V."/>
            <person name="Zhorov D.G."/>
            <person name="Warner D."/>
        </authorList>
    </citation>
    <scope>NUCLEOTIDE SEQUENCE [LARGE SCALE GENOMIC DNA]</scope>
    <source>
        <strain evidence="1">180601</strain>
        <tissue evidence="1">Whole Body</tissue>
    </source>
</reference>